<protein>
    <recommendedName>
        <fullName evidence="3">FecR protein domain-containing protein</fullName>
    </recommendedName>
</protein>
<accession>A0A1L9QUF7</accession>
<sequence>MIGKLFALVRQLRKSGRLSRWIWVFLATVSLAIISQPSLSPSLAQSARITEATIAEIVGQQVLINRRLVGRNEKAKLGERIQTTGARVELKLNTGAIARLGSNSALVLGSQCFQLQQGQVLVNGGSSGCTSSVQSNVRDATYLLERLEENKTHYAVLEGEIELSNPKLPNLAEVSVQEGQEIIIEADGRFNPVQPLSHTTYEEILLGELMREFSTPLPNLVEIKQTFETLYPDQLFPPYLAQLIVDKSFRCPSNFVATYSPVQTQQDWTTQLRLSRLTSARQGGLLIQLNVVNKPLTRYANAVYQIYALQENRWVPLYTNTGARLINNQNGSLPPMSETIPLEALRLQALGDNVNVENLELKAVVKIRYDLSMDERDLSLEIEETQAYPDIPISNCLPNN</sequence>
<reference evidence="1" key="1">
    <citation type="submission" date="2016-10" db="EMBL/GenBank/DDBJ databases">
        <title>CRISPR-Cas defence system in Roseofilum reptotaenium: evidence of a bacteriophage-cyanobacterium arms race in the coral black band disease.</title>
        <authorList>
            <person name="Buerger P."/>
            <person name="Wood-Charlson E.M."/>
            <person name="Weynberg K.D."/>
            <person name="Willis B."/>
            <person name="Van Oppen M.J."/>
        </authorList>
    </citation>
    <scope>NUCLEOTIDE SEQUENCE [LARGE SCALE GENOMIC DNA]</scope>
    <source>
        <strain evidence="1">AO1-A</strain>
    </source>
</reference>
<dbReference type="AlphaFoldDB" id="A0A1L9QUF7"/>
<dbReference type="STRING" id="1925591.BI308_07615"/>
<evidence type="ECO:0000313" key="1">
    <source>
        <dbReference type="EMBL" id="OJJ26256.1"/>
    </source>
</evidence>
<evidence type="ECO:0008006" key="3">
    <source>
        <dbReference type="Google" id="ProtNLM"/>
    </source>
</evidence>
<gene>
    <name evidence="1" type="ORF">BI308_07615</name>
</gene>
<proteinExistence type="predicted"/>
<keyword evidence="2" id="KW-1185">Reference proteome</keyword>
<dbReference type="EMBL" id="MLAW01000009">
    <property type="protein sequence ID" value="OJJ26256.1"/>
    <property type="molecule type" value="Genomic_DNA"/>
</dbReference>
<evidence type="ECO:0000313" key="2">
    <source>
        <dbReference type="Proteomes" id="UP000183940"/>
    </source>
</evidence>
<organism evidence="1 2">
    <name type="scientific">Roseofilum reptotaenium AO1-A</name>
    <dbReference type="NCBI Taxonomy" id="1925591"/>
    <lineage>
        <taxon>Bacteria</taxon>
        <taxon>Bacillati</taxon>
        <taxon>Cyanobacteriota</taxon>
        <taxon>Cyanophyceae</taxon>
        <taxon>Desertifilales</taxon>
        <taxon>Desertifilaceae</taxon>
        <taxon>Roseofilum</taxon>
    </lineage>
</organism>
<name>A0A1L9QUF7_9CYAN</name>
<comment type="caution">
    <text evidence="1">The sequence shown here is derived from an EMBL/GenBank/DDBJ whole genome shotgun (WGS) entry which is preliminary data.</text>
</comment>
<dbReference type="Proteomes" id="UP000183940">
    <property type="component" value="Unassembled WGS sequence"/>
</dbReference>